<sequence>MVKDMGNSLFLTPECTPNRPEIVDASTPWSDILLEELRTATQSDSRTPKRYGVAKFGSCRTHLRNQSRILWLTFLVIVGLFCAVKGGKQAVSDESKLVAQPELDGLQFVGANHPSIRYVGRWVSTADGTHKDGSFPGNNPLILSPNFANSLFHPGVYFDFAFKGSKTVLLSLHNKDQLNQLPKEKSIGFPQSLAFLPLTNVSSAAPISLLARVDDEEYIVIPNATTTTSIRRGNLEPNSRHDIRIIAPMVGSDSLETLQVEGIWIDEGAQLLPCETSTDFGDNFPPAQCPSPVQNKMLEIITDMPGLKAGKDKNKKSGITHEILGGVMGWEYLLGEMFGSDHVTIGMDGMCLIQDCFGGRGSPVMNIGNSDWESFQAHNKEYNKTIWELSAIRTLAYPKFSTPTVDSSRYVYSPQTGAGIPIFIVRPFRGQLEQATHTVVDRLRRDGDKNLFWLDTSGWLNTEIHFDGRPEDQDFFLDGCL</sequence>
<dbReference type="GeneID" id="36594436"/>
<dbReference type="Proteomes" id="UP000235371">
    <property type="component" value="Unassembled WGS sequence"/>
</dbReference>
<dbReference type="EMBL" id="KZ613746">
    <property type="protein sequence ID" value="PMD65203.1"/>
    <property type="molecule type" value="Genomic_DNA"/>
</dbReference>
<dbReference type="InParanoid" id="A0A2J6TQA3"/>
<evidence type="ECO:0000313" key="1">
    <source>
        <dbReference type="EMBL" id="PMD65203.1"/>
    </source>
</evidence>
<reference evidence="1 2" key="1">
    <citation type="submission" date="2016-04" db="EMBL/GenBank/DDBJ databases">
        <title>A degradative enzymes factory behind the ericoid mycorrhizal symbiosis.</title>
        <authorList>
            <consortium name="DOE Joint Genome Institute"/>
            <person name="Martino E."/>
            <person name="Morin E."/>
            <person name="Grelet G."/>
            <person name="Kuo A."/>
            <person name="Kohler A."/>
            <person name="Daghino S."/>
            <person name="Barry K."/>
            <person name="Choi C."/>
            <person name="Cichocki N."/>
            <person name="Clum A."/>
            <person name="Copeland A."/>
            <person name="Hainaut M."/>
            <person name="Haridas S."/>
            <person name="Labutti K."/>
            <person name="Lindquist E."/>
            <person name="Lipzen A."/>
            <person name="Khouja H.-R."/>
            <person name="Murat C."/>
            <person name="Ohm R."/>
            <person name="Olson A."/>
            <person name="Spatafora J."/>
            <person name="Veneault-Fourrey C."/>
            <person name="Henrissat B."/>
            <person name="Grigoriev I."/>
            <person name="Martin F."/>
            <person name="Perotto S."/>
        </authorList>
    </citation>
    <scope>NUCLEOTIDE SEQUENCE [LARGE SCALE GENOMIC DNA]</scope>
    <source>
        <strain evidence="1 2">E</strain>
    </source>
</reference>
<organism evidence="1 2">
    <name type="scientific">Hyaloscypha bicolor E</name>
    <dbReference type="NCBI Taxonomy" id="1095630"/>
    <lineage>
        <taxon>Eukaryota</taxon>
        <taxon>Fungi</taxon>
        <taxon>Dikarya</taxon>
        <taxon>Ascomycota</taxon>
        <taxon>Pezizomycotina</taxon>
        <taxon>Leotiomycetes</taxon>
        <taxon>Helotiales</taxon>
        <taxon>Hyaloscyphaceae</taxon>
        <taxon>Hyaloscypha</taxon>
        <taxon>Hyaloscypha bicolor</taxon>
    </lineage>
</organism>
<protein>
    <submittedName>
        <fullName evidence="1">Uncharacterized protein</fullName>
    </submittedName>
</protein>
<dbReference type="OrthoDB" id="10267969at2759"/>
<dbReference type="AlphaFoldDB" id="A0A2J6TQA3"/>
<gene>
    <name evidence="1" type="ORF">K444DRAFT_659492</name>
</gene>
<accession>A0A2J6TQA3</accession>
<name>A0A2J6TQA3_9HELO</name>
<evidence type="ECO:0000313" key="2">
    <source>
        <dbReference type="Proteomes" id="UP000235371"/>
    </source>
</evidence>
<proteinExistence type="predicted"/>
<dbReference type="RefSeq" id="XP_024742107.1">
    <property type="nucleotide sequence ID" value="XM_024886359.1"/>
</dbReference>
<keyword evidence="2" id="KW-1185">Reference proteome</keyword>